<evidence type="ECO:0000313" key="9">
    <source>
        <dbReference type="EMBL" id="CAI9785737.1"/>
    </source>
</evidence>
<dbReference type="GO" id="GO:0043130">
    <property type="term" value="F:ubiquitin binding"/>
    <property type="evidence" value="ECO:0007669"/>
    <property type="project" value="InterPro"/>
</dbReference>
<dbReference type="Pfam" id="PF03127">
    <property type="entry name" value="GAT"/>
    <property type="match status" value="1"/>
</dbReference>
<reference evidence="9" key="1">
    <citation type="submission" date="2023-05" db="EMBL/GenBank/DDBJ databases">
        <authorList>
            <person name="Huff M."/>
        </authorList>
    </citation>
    <scope>NUCLEOTIDE SEQUENCE</scope>
</reference>
<dbReference type="Gene3D" id="1.20.58.160">
    <property type="match status" value="1"/>
</dbReference>
<dbReference type="Gene3D" id="1.25.40.90">
    <property type="match status" value="1"/>
</dbReference>
<dbReference type="PROSITE" id="PS50909">
    <property type="entry name" value="GAT"/>
    <property type="match status" value="1"/>
</dbReference>
<keyword evidence="4" id="KW-0653">Protein transport</keyword>
<proteinExistence type="inferred from homology"/>
<evidence type="ECO:0000259" key="8">
    <source>
        <dbReference type="PROSITE" id="PS50909"/>
    </source>
</evidence>
<feature type="domain" description="VHS" evidence="7">
    <location>
        <begin position="52"/>
        <end position="176"/>
    </location>
</feature>
<sequence>MEKLDLSKLKLASSSLGERIKTSGAQVGRTISTKMKEILQSPTPESKIVDEATAESMEEPNWSLNLRICAMVNKEELNGTEIVKAIKKKLVAAKSPASQKLSLDLLETCTSNCEKMFSEVASEKVLDDMVRLIDDPKTEQGNKVKAMQLIRAWGESEDLVYLPVFHQTYLNLKTRGTPPVTHDGNASPTQYSLESYLGQQPRSPPGSYPIPNTGLQNVPDAAFISYGIQSVEEKKEFLEITRNSLDIFSSILNSEVVPKPLKDDLTVSMLEKCRKCLPVLQRIIESTSDDDLMLFEALNLNDELQKVISKYEEMVASLESERPNSDAREELPIHSDDNTREELPNHSDAEGATLALQNESRHETERLNSLEVGNAGSRSETNNEGAQAQAAIPE</sequence>
<comment type="subcellular location">
    <subcellularLocation>
        <location evidence="1">Membrane</location>
        <topology evidence="1">Peripheral membrane protein</topology>
    </subcellularLocation>
</comment>
<dbReference type="SUPFAM" id="SSF48464">
    <property type="entry name" value="ENTH/VHS domain"/>
    <property type="match status" value="1"/>
</dbReference>
<dbReference type="InterPro" id="IPR004152">
    <property type="entry name" value="GAT_dom"/>
</dbReference>
<accession>A0AAD2AIF0</accession>
<gene>
    <name evidence="9" type="ORF">FPE_LOCUS33167</name>
</gene>
<evidence type="ECO:0000256" key="1">
    <source>
        <dbReference type="ARBA" id="ARBA00004170"/>
    </source>
</evidence>
<dbReference type="GO" id="GO:0005737">
    <property type="term" value="C:cytoplasm"/>
    <property type="evidence" value="ECO:0007669"/>
    <property type="project" value="UniProtKB-ARBA"/>
</dbReference>
<evidence type="ECO:0000259" key="7">
    <source>
        <dbReference type="PROSITE" id="PS50179"/>
    </source>
</evidence>
<keyword evidence="5" id="KW-0472">Membrane</keyword>
<keyword evidence="10" id="KW-1185">Reference proteome</keyword>
<comment type="similarity">
    <text evidence="2">Belongs to the TOM1 family.</text>
</comment>
<evidence type="ECO:0000256" key="5">
    <source>
        <dbReference type="ARBA" id="ARBA00023136"/>
    </source>
</evidence>
<evidence type="ECO:0000256" key="3">
    <source>
        <dbReference type="ARBA" id="ARBA00022448"/>
    </source>
</evidence>
<dbReference type="SMART" id="SM00288">
    <property type="entry name" value="VHS"/>
    <property type="match status" value="1"/>
</dbReference>
<protein>
    <recommendedName>
        <fullName evidence="11">TOM1-like protein 2</fullName>
    </recommendedName>
</protein>
<evidence type="ECO:0000256" key="2">
    <source>
        <dbReference type="ARBA" id="ARBA00007708"/>
    </source>
</evidence>
<dbReference type="InterPro" id="IPR002014">
    <property type="entry name" value="VHS_dom"/>
</dbReference>
<dbReference type="Proteomes" id="UP000834106">
    <property type="component" value="Chromosome 22"/>
</dbReference>
<organism evidence="9 10">
    <name type="scientific">Fraxinus pennsylvanica</name>
    <dbReference type="NCBI Taxonomy" id="56036"/>
    <lineage>
        <taxon>Eukaryota</taxon>
        <taxon>Viridiplantae</taxon>
        <taxon>Streptophyta</taxon>
        <taxon>Embryophyta</taxon>
        <taxon>Tracheophyta</taxon>
        <taxon>Spermatophyta</taxon>
        <taxon>Magnoliopsida</taxon>
        <taxon>eudicotyledons</taxon>
        <taxon>Gunneridae</taxon>
        <taxon>Pentapetalae</taxon>
        <taxon>asterids</taxon>
        <taxon>lamiids</taxon>
        <taxon>Lamiales</taxon>
        <taxon>Oleaceae</taxon>
        <taxon>Oleeae</taxon>
        <taxon>Fraxinus</taxon>
    </lineage>
</organism>
<dbReference type="InterPro" id="IPR044836">
    <property type="entry name" value="TOL_plant"/>
</dbReference>
<dbReference type="InterPro" id="IPR038425">
    <property type="entry name" value="GAT_sf"/>
</dbReference>
<keyword evidence="3" id="KW-0813">Transport</keyword>
<evidence type="ECO:0000313" key="10">
    <source>
        <dbReference type="Proteomes" id="UP000834106"/>
    </source>
</evidence>
<feature type="compositionally biased region" description="Basic and acidic residues" evidence="6">
    <location>
        <begin position="318"/>
        <end position="349"/>
    </location>
</feature>
<dbReference type="AlphaFoldDB" id="A0AAD2AIF0"/>
<dbReference type="PANTHER" id="PTHR46646:SF5">
    <property type="entry name" value="TOM1-LIKE PROTEIN 2"/>
    <property type="match status" value="1"/>
</dbReference>
<evidence type="ECO:0000256" key="4">
    <source>
        <dbReference type="ARBA" id="ARBA00022927"/>
    </source>
</evidence>
<dbReference type="InterPro" id="IPR008942">
    <property type="entry name" value="ENTH_VHS"/>
</dbReference>
<dbReference type="GO" id="GO:0016020">
    <property type="term" value="C:membrane"/>
    <property type="evidence" value="ECO:0007669"/>
    <property type="project" value="UniProtKB-SubCell"/>
</dbReference>
<feature type="domain" description="GAT" evidence="8">
    <location>
        <begin position="229"/>
        <end position="316"/>
    </location>
</feature>
<name>A0AAD2AIF0_9LAMI</name>
<evidence type="ECO:0008006" key="11">
    <source>
        <dbReference type="Google" id="ProtNLM"/>
    </source>
</evidence>
<dbReference type="PANTHER" id="PTHR46646">
    <property type="entry name" value="TOM1-LIKE PROTEIN 1"/>
    <property type="match status" value="1"/>
</dbReference>
<dbReference type="CDD" id="cd14231">
    <property type="entry name" value="GAT_GGA-like_plant"/>
    <property type="match status" value="1"/>
</dbReference>
<feature type="region of interest" description="Disordered" evidence="6">
    <location>
        <begin position="318"/>
        <end position="394"/>
    </location>
</feature>
<dbReference type="GO" id="GO:0043328">
    <property type="term" value="P:protein transport to vacuole involved in ubiquitin-dependent protein catabolic process via the multivesicular body sorting pathway"/>
    <property type="evidence" value="ECO:0007669"/>
    <property type="project" value="InterPro"/>
</dbReference>
<dbReference type="SUPFAM" id="SSF89009">
    <property type="entry name" value="GAT-like domain"/>
    <property type="match status" value="1"/>
</dbReference>
<feature type="compositionally biased region" description="Polar residues" evidence="6">
    <location>
        <begin position="376"/>
        <end position="386"/>
    </location>
</feature>
<feature type="compositionally biased region" description="Basic and acidic residues" evidence="6">
    <location>
        <begin position="359"/>
        <end position="368"/>
    </location>
</feature>
<dbReference type="Pfam" id="PF00790">
    <property type="entry name" value="VHS"/>
    <property type="match status" value="1"/>
</dbReference>
<dbReference type="EMBL" id="OU503057">
    <property type="protein sequence ID" value="CAI9785737.1"/>
    <property type="molecule type" value="Genomic_DNA"/>
</dbReference>
<dbReference type="CDD" id="cd03561">
    <property type="entry name" value="VHS"/>
    <property type="match status" value="1"/>
</dbReference>
<dbReference type="GO" id="GO:0035091">
    <property type="term" value="F:phosphatidylinositol binding"/>
    <property type="evidence" value="ECO:0007669"/>
    <property type="project" value="InterPro"/>
</dbReference>
<dbReference type="PROSITE" id="PS50179">
    <property type="entry name" value="VHS"/>
    <property type="match status" value="1"/>
</dbReference>
<evidence type="ECO:0000256" key="6">
    <source>
        <dbReference type="SAM" id="MobiDB-lite"/>
    </source>
</evidence>